<evidence type="ECO:0000256" key="6">
    <source>
        <dbReference type="NCBIfam" id="TIGR01744"/>
    </source>
</evidence>
<evidence type="ECO:0000256" key="3">
    <source>
        <dbReference type="ARBA" id="ARBA00022679"/>
    </source>
</evidence>
<dbReference type="RefSeq" id="WP_006599605.1">
    <property type="nucleotide sequence ID" value="NZ_GL622359.1"/>
</dbReference>
<keyword evidence="9" id="KW-1185">Reference proteome</keyword>
<dbReference type="STRING" id="887929.HMP0721_2183"/>
<name>E6MJJ8_9FIRM</name>
<evidence type="ECO:0000256" key="1">
    <source>
        <dbReference type="ARBA" id="ARBA00022490"/>
    </source>
</evidence>
<dbReference type="NCBIfam" id="TIGR01744">
    <property type="entry name" value="XPRTase"/>
    <property type="match status" value="1"/>
</dbReference>
<feature type="binding site" evidence="5">
    <location>
        <position position="27"/>
    </location>
    <ligand>
        <name>xanthine</name>
        <dbReference type="ChEBI" id="CHEBI:17712"/>
    </ligand>
</feature>
<dbReference type="Proteomes" id="UP000004754">
    <property type="component" value="Unassembled WGS sequence"/>
</dbReference>
<dbReference type="GO" id="GO:0000310">
    <property type="term" value="F:xanthine phosphoribosyltransferase activity"/>
    <property type="evidence" value="ECO:0007669"/>
    <property type="project" value="UniProtKB-UniRule"/>
</dbReference>
<protein>
    <recommendedName>
        <fullName evidence="5 6">Xanthine phosphoribosyltransferase</fullName>
        <shortName evidence="5">XPRTase</shortName>
        <ecNumber evidence="5 6">2.4.2.22</ecNumber>
    </recommendedName>
</protein>
<evidence type="ECO:0000313" key="8">
    <source>
        <dbReference type="EMBL" id="EFV00734.1"/>
    </source>
</evidence>
<dbReference type="eggNOG" id="COG0503">
    <property type="taxonomic scope" value="Bacteria"/>
</dbReference>
<dbReference type="EMBL" id="AEQN01000028">
    <property type="protein sequence ID" value="EFV00734.1"/>
    <property type="molecule type" value="Genomic_DNA"/>
</dbReference>
<reference evidence="8 9" key="1">
    <citation type="submission" date="2010-12" db="EMBL/GenBank/DDBJ databases">
        <authorList>
            <person name="Muzny D."/>
            <person name="Qin X."/>
            <person name="Deng J."/>
            <person name="Jiang H."/>
            <person name="Liu Y."/>
            <person name="Qu J."/>
            <person name="Song X.-Z."/>
            <person name="Zhang L."/>
            <person name="Thornton R."/>
            <person name="Coyle M."/>
            <person name="Francisco L."/>
            <person name="Jackson L."/>
            <person name="Javaid M."/>
            <person name="Korchina V."/>
            <person name="Kovar C."/>
            <person name="Mata R."/>
            <person name="Mathew T."/>
            <person name="Ngo R."/>
            <person name="Nguyen L."/>
            <person name="Nguyen N."/>
            <person name="Okwuonu G."/>
            <person name="Ongeri F."/>
            <person name="Pham C."/>
            <person name="Simmons D."/>
            <person name="Wilczek-Boney K."/>
            <person name="Hale W."/>
            <person name="Jakkamsetti A."/>
            <person name="Pham P."/>
            <person name="Ruth R."/>
            <person name="San Lucas F."/>
            <person name="Warren J."/>
            <person name="Zhang J."/>
            <person name="Zhao Z."/>
            <person name="Zhou C."/>
            <person name="Zhu D."/>
            <person name="Lee S."/>
            <person name="Bess C."/>
            <person name="Blankenburg K."/>
            <person name="Forbes L."/>
            <person name="Fu Q."/>
            <person name="Gubbala S."/>
            <person name="Hirani K."/>
            <person name="Jayaseelan J.C."/>
            <person name="Lara F."/>
            <person name="Munidasa M."/>
            <person name="Palculict T."/>
            <person name="Patil S."/>
            <person name="Pu L.-L."/>
            <person name="Saada N."/>
            <person name="Tang L."/>
            <person name="Weissenberger G."/>
            <person name="Zhu Y."/>
            <person name="Hemphill L."/>
            <person name="Shang Y."/>
            <person name="Youmans B."/>
            <person name="Ayvaz T."/>
            <person name="Ross M."/>
            <person name="Santibanez J."/>
            <person name="Aqrawi P."/>
            <person name="Gross S."/>
            <person name="Joshi V."/>
            <person name="Fowler G."/>
            <person name="Nazareth L."/>
            <person name="Reid J."/>
            <person name="Worley K."/>
            <person name="Petrosino J."/>
            <person name="Highlander S."/>
            <person name="Gibbs R."/>
        </authorList>
    </citation>
    <scope>NUCLEOTIDE SEQUENCE [LARGE SCALE GENOMIC DNA]</scope>
    <source>
        <strain evidence="8 9">ATCC 23263</strain>
    </source>
</reference>
<dbReference type="InterPro" id="IPR029057">
    <property type="entry name" value="PRTase-like"/>
</dbReference>
<dbReference type="Gene3D" id="3.40.50.2020">
    <property type="match status" value="1"/>
</dbReference>
<dbReference type="PANTHER" id="PTHR43864:SF1">
    <property type="entry name" value="XANTHINE PHOSPHORIBOSYLTRANSFERASE"/>
    <property type="match status" value="1"/>
</dbReference>
<dbReference type="AlphaFoldDB" id="E6MJJ8"/>
<feature type="binding site" evidence="5">
    <location>
        <position position="156"/>
    </location>
    <ligand>
        <name>xanthine</name>
        <dbReference type="ChEBI" id="CHEBI:17712"/>
    </ligand>
</feature>
<proteinExistence type="inferred from homology"/>
<dbReference type="GO" id="GO:0006166">
    <property type="term" value="P:purine ribonucleoside salvage"/>
    <property type="evidence" value="ECO:0007669"/>
    <property type="project" value="UniProtKB-KW"/>
</dbReference>
<comment type="function">
    <text evidence="5">Converts the preformed base xanthine, a product of nucleic acid breakdown, to xanthosine 5'-monophosphate (XMP), so it can be reused for RNA or DNA synthesis.</text>
</comment>
<dbReference type="NCBIfam" id="NF006671">
    <property type="entry name" value="PRK09219.1"/>
    <property type="match status" value="1"/>
</dbReference>
<dbReference type="OrthoDB" id="9790678at2"/>
<dbReference type="PANTHER" id="PTHR43864">
    <property type="entry name" value="HYPOXANTHINE/GUANINE PHOSPHORIBOSYLTRANSFERASE"/>
    <property type="match status" value="1"/>
</dbReference>
<evidence type="ECO:0000256" key="2">
    <source>
        <dbReference type="ARBA" id="ARBA00022676"/>
    </source>
</evidence>
<keyword evidence="3 5" id="KW-0808">Transferase</keyword>
<feature type="binding site" evidence="5">
    <location>
        <begin position="128"/>
        <end position="132"/>
    </location>
    <ligand>
        <name>5-phospho-alpha-D-ribose 1-diphosphate</name>
        <dbReference type="ChEBI" id="CHEBI:58017"/>
    </ligand>
</feature>
<dbReference type="EC" id="2.4.2.22" evidence="5 6"/>
<evidence type="ECO:0000313" key="9">
    <source>
        <dbReference type="Proteomes" id="UP000004754"/>
    </source>
</evidence>
<comment type="caution">
    <text evidence="8">The sequence shown here is derived from an EMBL/GenBank/DDBJ whole genome shotgun (WGS) entry which is preliminary data.</text>
</comment>
<gene>
    <name evidence="5 8" type="primary">xpt</name>
    <name evidence="8" type="ORF">HMP0721_2183</name>
</gene>
<dbReference type="GO" id="GO:0005737">
    <property type="term" value="C:cytoplasm"/>
    <property type="evidence" value="ECO:0007669"/>
    <property type="project" value="UniProtKB-SubCell"/>
</dbReference>
<accession>E6MJJ8</accession>
<organism evidence="8 9">
    <name type="scientific">Pseudoramibacter alactolyticus ATCC 23263</name>
    <dbReference type="NCBI Taxonomy" id="887929"/>
    <lineage>
        <taxon>Bacteria</taxon>
        <taxon>Bacillati</taxon>
        <taxon>Bacillota</taxon>
        <taxon>Clostridia</taxon>
        <taxon>Eubacteriales</taxon>
        <taxon>Eubacteriaceae</taxon>
        <taxon>Pseudoramibacter</taxon>
    </lineage>
</organism>
<keyword evidence="1 5" id="KW-0963">Cytoplasm</keyword>
<dbReference type="Pfam" id="PF00156">
    <property type="entry name" value="Pribosyltran"/>
    <property type="match status" value="1"/>
</dbReference>
<keyword evidence="4 5" id="KW-0660">Purine salvage</keyword>
<sequence length="191" mass="20682">MKLLEDRIRKDGRVLPGNILKVDCFLNHQVDPGLITAIGQAFADHFRDRGVTRVLTLEVSGIVTALSTAQALGVPMVFAKKTTSVTLTGDAYISRIFSFTKQKAYDIRVDRRFLNADDRVLIIDDFLAVGQALSGMLDLCAQAGASVAGIGIAIEKAFQGGGDRFRALGYDVYALAKIDHFSDDGVVFAKV</sequence>
<dbReference type="GO" id="GO:0046110">
    <property type="term" value="P:xanthine metabolic process"/>
    <property type="evidence" value="ECO:0007669"/>
    <property type="project" value="UniProtKB-UniRule"/>
</dbReference>
<dbReference type="InterPro" id="IPR010079">
    <property type="entry name" value="Xanthine_PRibTrfase"/>
</dbReference>
<dbReference type="GO" id="GO:0032265">
    <property type="term" value="P:XMP salvage"/>
    <property type="evidence" value="ECO:0007669"/>
    <property type="project" value="UniProtKB-UniRule"/>
</dbReference>
<comment type="subcellular location">
    <subcellularLocation>
        <location evidence="5">Cytoplasm</location>
    </subcellularLocation>
</comment>
<evidence type="ECO:0000256" key="4">
    <source>
        <dbReference type="ARBA" id="ARBA00022726"/>
    </source>
</evidence>
<feature type="binding site" evidence="5">
    <location>
        <position position="20"/>
    </location>
    <ligand>
        <name>xanthine</name>
        <dbReference type="ChEBI" id="CHEBI:17712"/>
    </ligand>
</feature>
<dbReference type="SUPFAM" id="SSF53271">
    <property type="entry name" value="PRTase-like"/>
    <property type="match status" value="1"/>
</dbReference>
<dbReference type="InterPro" id="IPR000836">
    <property type="entry name" value="PRTase_dom"/>
</dbReference>
<comment type="similarity">
    <text evidence="5">Belongs to the purine/pyrimidine phosphoribosyltransferase family. Xpt subfamily.</text>
</comment>
<dbReference type="InterPro" id="IPR050118">
    <property type="entry name" value="Pur/Pyrimidine_PRTase"/>
</dbReference>
<comment type="catalytic activity">
    <reaction evidence="5">
        <text>XMP + diphosphate = xanthine + 5-phospho-alpha-D-ribose 1-diphosphate</text>
        <dbReference type="Rhea" id="RHEA:10800"/>
        <dbReference type="ChEBI" id="CHEBI:17712"/>
        <dbReference type="ChEBI" id="CHEBI:33019"/>
        <dbReference type="ChEBI" id="CHEBI:57464"/>
        <dbReference type="ChEBI" id="CHEBI:58017"/>
        <dbReference type="EC" id="2.4.2.22"/>
    </reaction>
</comment>
<feature type="domain" description="Phosphoribosyltransferase" evidence="7">
    <location>
        <begin position="33"/>
        <end position="157"/>
    </location>
</feature>
<dbReference type="CDD" id="cd06223">
    <property type="entry name" value="PRTases_typeI"/>
    <property type="match status" value="1"/>
</dbReference>
<comment type="subunit">
    <text evidence="5">Homodimer.</text>
</comment>
<dbReference type="HAMAP" id="MF_01184">
    <property type="entry name" value="XPRTase"/>
    <property type="match status" value="1"/>
</dbReference>
<keyword evidence="2 5" id="KW-0328">Glycosyltransferase</keyword>
<evidence type="ECO:0000256" key="5">
    <source>
        <dbReference type="HAMAP-Rule" id="MF_01184"/>
    </source>
</evidence>
<comment type="pathway">
    <text evidence="5">Purine metabolism; XMP biosynthesis via salvage pathway; XMP from xanthine: step 1/1.</text>
</comment>
<evidence type="ECO:0000259" key="7">
    <source>
        <dbReference type="Pfam" id="PF00156"/>
    </source>
</evidence>
<dbReference type="UniPathway" id="UPA00602">
    <property type="reaction ID" value="UER00658"/>
</dbReference>
<dbReference type="HOGENOM" id="CLU_099015_0_0_9"/>